<dbReference type="SMART" id="SM00768">
    <property type="entry name" value="X8"/>
    <property type="match status" value="1"/>
</dbReference>
<organism evidence="12 13">
    <name type="scientific">Penstemon smallii</name>
    <dbReference type="NCBI Taxonomy" id="265156"/>
    <lineage>
        <taxon>Eukaryota</taxon>
        <taxon>Viridiplantae</taxon>
        <taxon>Streptophyta</taxon>
        <taxon>Embryophyta</taxon>
        <taxon>Tracheophyta</taxon>
        <taxon>Spermatophyta</taxon>
        <taxon>Magnoliopsida</taxon>
        <taxon>eudicotyledons</taxon>
        <taxon>Gunneridae</taxon>
        <taxon>Pentapetalae</taxon>
        <taxon>asterids</taxon>
        <taxon>lamiids</taxon>
        <taxon>Lamiales</taxon>
        <taxon>Plantaginaceae</taxon>
        <taxon>Cheloneae</taxon>
        <taxon>Penstemon</taxon>
    </lineage>
</organism>
<dbReference type="GO" id="GO:0005886">
    <property type="term" value="C:plasma membrane"/>
    <property type="evidence" value="ECO:0007669"/>
    <property type="project" value="UniProtKB-SubCell"/>
</dbReference>
<dbReference type="GO" id="GO:0098552">
    <property type="term" value="C:side of membrane"/>
    <property type="evidence" value="ECO:0007669"/>
    <property type="project" value="UniProtKB-KW"/>
</dbReference>
<evidence type="ECO:0000256" key="1">
    <source>
        <dbReference type="ARBA" id="ARBA00004609"/>
    </source>
</evidence>
<dbReference type="GO" id="GO:0009506">
    <property type="term" value="C:plasmodesma"/>
    <property type="evidence" value="ECO:0007669"/>
    <property type="project" value="UniProtKB-ARBA"/>
</dbReference>
<keyword evidence="13" id="KW-1185">Reference proteome</keyword>
<keyword evidence="8" id="KW-0449">Lipoprotein</keyword>
<evidence type="ECO:0000256" key="5">
    <source>
        <dbReference type="ARBA" id="ARBA00023136"/>
    </source>
</evidence>
<reference evidence="12 13" key="1">
    <citation type="submission" date="2024-12" db="EMBL/GenBank/DDBJ databases">
        <title>The unique morphological basis and parallel evolutionary history of personate flowers in Penstemon.</title>
        <authorList>
            <person name="Depatie T.H."/>
            <person name="Wessinger C.A."/>
        </authorList>
    </citation>
    <scope>NUCLEOTIDE SEQUENCE [LARGE SCALE GENOMIC DNA]</scope>
    <source>
        <strain evidence="12">WTNN_2</strain>
        <tissue evidence="12">Leaf</tissue>
    </source>
</reference>
<keyword evidence="7" id="KW-0325">Glycoprotein</keyword>
<evidence type="ECO:0000313" key="13">
    <source>
        <dbReference type="Proteomes" id="UP001634393"/>
    </source>
</evidence>
<feature type="compositionally biased region" description="Pro residues" evidence="9">
    <location>
        <begin position="126"/>
        <end position="157"/>
    </location>
</feature>
<feature type="signal peptide" evidence="10">
    <location>
        <begin position="1"/>
        <end position="33"/>
    </location>
</feature>
<feature type="region of interest" description="Disordered" evidence="9">
    <location>
        <begin position="99"/>
        <end position="227"/>
    </location>
</feature>
<evidence type="ECO:0000256" key="8">
    <source>
        <dbReference type="ARBA" id="ARBA00023288"/>
    </source>
</evidence>
<gene>
    <name evidence="12" type="ORF">ACJIZ3_006795</name>
</gene>
<evidence type="ECO:0000256" key="4">
    <source>
        <dbReference type="ARBA" id="ARBA00022729"/>
    </source>
</evidence>
<dbReference type="InterPro" id="IPR044788">
    <property type="entry name" value="X8_dom_prot"/>
</dbReference>
<feature type="compositionally biased region" description="Pro residues" evidence="9">
    <location>
        <begin position="217"/>
        <end position="227"/>
    </location>
</feature>
<keyword evidence="5" id="KW-0472">Membrane</keyword>
<dbReference type="Proteomes" id="UP001634393">
    <property type="component" value="Unassembled WGS sequence"/>
</dbReference>
<keyword evidence="6" id="KW-1015">Disulfide bond</keyword>
<sequence>MEKNRARVVPLRLCSLGLCLCFVAICLVHSADATKIIHKYISRKHLISNSNTIPPRIIHKLTNFDMNMPLDLSNSDPYVSSPFSLPPYEALPPFPLSENTPPFCSNPPSTPQPPSTIPSPVVGYTPNPPPSSSVPTLPSPGPESPIFSPPENTPNPNLPTINPSPESPILSPPENTPNPNPPTVNPSPESPIYSPPENTPNPNPPTIVLSPPTSYEPSPPSFEPSPPYNVPSPSGFVPSPRFLPPVVFPPPTVPPPPHRAPSTAMWCVAKASVPDPIIQEAMNYACGSGADCNQIQPSGSCFEPNTLFAHASYAFNSYYQRTKVGGGTCDFGGTAILVTVDPSYDGCQFIYF</sequence>
<dbReference type="Pfam" id="PF07983">
    <property type="entry name" value="X8"/>
    <property type="match status" value="1"/>
</dbReference>
<keyword evidence="3" id="KW-0336">GPI-anchor</keyword>
<proteinExistence type="predicted"/>
<evidence type="ECO:0000256" key="10">
    <source>
        <dbReference type="SAM" id="SignalP"/>
    </source>
</evidence>
<dbReference type="AlphaFoldDB" id="A0ABD3S8P8"/>
<evidence type="ECO:0000256" key="9">
    <source>
        <dbReference type="SAM" id="MobiDB-lite"/>
    </source>
</evidence>
<evidence type="ECO:0000256" key="6">
    <source>
        <dbReference type="ARBA" id="ARBA00023157"/>
    </source>
</evidence>
<evidence type="ECO:0000313" key="12">
    <source>
        <dbReference type="EMBL" id="KAL3820890.1"/>
    </source>
</evidence>
<protein>
    <recommendedName>
        <fullName evidence="11">X8 domain-containing protein</fullName>
    </recommendedName>
</protein>
<evidence type="ECO:0000256" key="3">
    <source>
        <dbReference type="ARBA" id="ARBA00022622"/>
    </source>
</evidence>
<dbReference type="PRINTS" id="PR01217">
    <property type="entry name" value="PRICHEXTENSN"/>
</dbReference>
<evidence type="ECO:0000256" key="7">
    <source>
        <dbReference type="ARBA" id="ARBA00023180"/>
    </source>
</evidence>
<accession>A0ABD3S8P8</accession>
<keyword evidence="4 10" id="KW-0732">Signal</keyword>
<dbReference type="PANTHER" id="PTHR31044">
    <property type="entry name" value="BETA-1,3 GLUCANASE"/>
    <property type="match status" value="1"/>
</dbReference>
<dbReference type="EMBL" id="JBJXBP010000007">
    <property type="protein sequence ID" value="KAL3820890.1"/>
    <property type="molecule type" value="Genomic_DNA"/>
</dbReference>
<feature type="compositionally biased region" description="Low complexity" evidence="9">
    <location>
        <begin position="158"/>
        <end position="169"/>
    </location>
</feature>
<evidence type="ECO:0000256" key="2">
    <source>
        <dbReference type="ARBA" id="ARBA00022475"/>
    </source>
</evidence>
<feature type="compositionally biased region" description="Pro residues" evidence="9">
    <location>
        <begin position="104"/>
        <end position="117"/>
    </location>
</feature>
<dbReference type="PANTHER" id="PTHR31044:SF28">
    <property type="entry name" value="CARBOHYDRATE-BINDING X8 DOMAIN SUPERFAMILY PROTEIN"/>
    <property type="match status" value="1"/>
</dbReference>
<dbReference type="FunFam" id="1.20.58.1040:FF:000001">
    <property type="entry name" value="Glucan endo-1,3-beta-glucosidase 4"/>
    <property type="match status" value="1"/>
</dbReference>
<evidence type="ECO:0000259" key="11">
    <source>
        <dbReference type="SMART" id="SM00768"/>
    </source>
</evidence>
<feature type="compositionally biased region" description="Pro residues" evidence="9">
    <location>
        <begin position="170"/>
        <end position="205"/>
    </location>
</feature>
<feature type="chain" id="PRO_5044815000" description="X8 domain-containing protein" evidence="10">
    <location>
        <begin position="34"/>
        <end position="352"/>
    </location>
</feature>
<comment type="caution">
    <text evidence="12">The sequence shown here is derived from an EMBL/GenBank/DDBJ whole genome shotgun (WGS) entry which is preliminary data.</text>
</comment>
<dbReference type="Gene3D" id="1.20.58.1040">
    <property type="match status" value="1"/>
</dbReference>
<keyword evidence="2" id="KW-1003">Cell membrane</keyword>
<dbReference type="InterPro" id="IPR012946">
    <property type="entry name" value="X8"/>
</dbReference>
<feature type="domain" description="X8" evidence="11">
    <location>
        <begin position="265"/>
        <end position="349"/>
    </location>
</feature>
<comment type="subcellular location">
    <subcellularLocation>
        <location evidence="1">Cell membrane</location>
        <topology evidence="1">Lipid-anchor</topology>
        <topology evidence="1">GPI-anchor</topology>
    </subcellularLocation>
</comment>
<name>A0ABD3S8P8_9LAMI</name>